<dbReference type="GO" id="GO:0032991">
    <property type="term" value="C:protein-containing complex"/>
    <property type="evidence" value="ECO:0007669"/>
    <property type="project" value="TreeGrafter"/>
</dbReference>
<dbReference type="GO" id="GO:0005829">
    <property type="term" value="C:cytosol"/>
    <property type="evidence" value="ECO:0007669"/>
    <property type="project" value="TreeGrafter"/>
</dbReference>
<dbReference type="AlphaFoldDB" id="A0A1L0D1D2"/>
<keyword evidence="1" id="KW-0808">Transferase</keyword>
<evidence type="ECO:0000313" key="5">
    <source>
        <dbReference type="EMBL" id="SGZ40935.1"/>
    </source>
</evidence>
<dbReference type="GO" id="GO:0008757">
    <property type="term" value="F:S-adenosylmethionine-dependent methyltransferase activity"/>
    <property type="evidence" value="ECO:0007669"/>
    <property type="project" value="EnsemblFungi"/>
</dbReference>
<dbReference type="InterPro" id="IPR019410">
    <property type="entry name" value="Methyltransf_16"/>
</dbReference>
<dbReference type="OrthoDB" id="2529286at2759"/>
<name>A0A1L0D1D2_9ASCO</name>
<keyword evidence="6" id="KW-1185">Reference proteome</keyword>
<dbReference type="PANTHER" id="PTHR14614:SF109">
    <property type="entry name" value="RIBOSOMAL LYSINE N-METHYLTRANSFERASE 5"/>
    <property type="match status" value="1"/>
</dbReference>
<keyword evidence="2" id="KW-0949">S-adenosyl-L-methionine</keyword>
<evidence type="ECO:0000256" key="2">
    <source>
        <dbReference type="ARBA" id="ARBA00022691"/>
    </source>
</evidence>
<dbReference type="PANTHER" id="PTHR14614">
    <property type="entry name" value="HEPATOCELLULAR CARCINOMA-ASSOCIATED ANTIGEN"/>
    <property type="match status" value="1"/>
</dbReference>
<accession>A0A1L0D1D2</accession>
<gene>
    <name evidence="5" type="ORF">HGUI_03135</name>
</gene>
<evidence type="ECO:0000256" key="4">
    <source>
        <dbReference type="ARBA" id="ARBA00039932"/>
    </source>
</evidence>
<sequence>MDCNQYIWKSLEDEDSIYQHINERYSLMNDNSDIINQDLGIIDDKTESITIEIDFQKETNKSDKKKKKVTKSLSNYTIELKQSLTSLKSNVNGNSTTGFVVWQSTRFFLNWLLNHNGLSFLDWNNKQYSFIELGTGVNCSNSIILSNYSKDYFISTDQKGILNKLEENSRNNLNEIQIYNKTCKYLSETQIKDGNVQTKEKFFISKSLKKNEFLLDLSYQNLFHYEIEHLDWCDNITYDSFIICHGTMIKAIDSKLVVLAVDVIYNEFLIMPFLKTLKKLLSFKPSSEALVVLQLRDESIILDFLFEALELGIYVQTIDDAGSELIIGCSRHAIYKLSLIHPL</sequence>
<dbReference type="VEuPathDB" id="FungiDB:HGUI_03135"/>
<evidence type="ECO:0000256" key="3">
    <source>
        <dbReference type="ARBA" id="ARBA00038458"/>
    </source>
</evidence>
<protein>
    <recommendedName>
        <fullName evidence="4">Ribosomal lysine N-methyltransferase 5</fullName>
    </recommendedName>
</protein>
<evidence type="ECO:0000313" key="6">
    <source>
        <dbReference type="Proteomes" id="UP000183365"/>
    </source>
</evidence>
<keyword evidence="1" id="KW-0489">Methyltransferase</keyword>
<dbReference type="Gene3D" id="3.40.50.150">
    <property type="entry name" value="Vaccinia Virus protein VP39"/>
    <property type="match status" value="1"/>
</dbReference>
<evidence type="ECO:0000256" key="1">
    <source>
        <dbReference type="ARBA" id="ARBA00022603"/>
    </source>
</evidence>
<reference evidence="6" key="1">
    <citation type="submission" date="2016-11" db="EMBL/GenBank/DDBJ databases">
        <authorList>
            <person name="Guldener U."/>
        </authorList>
    </citation>
    <scope>NUCLEOTIDE SEQUENCE [LARGE SCALE GENOMIC DNA]</scope>
</reference>
<dbReference type="GO" id="GO:0032259">
    <property type="term" value="P:methylation"/>
    <property type="evidence" value="ECO:0007669"/>
    <property type="project" value="UniProtKB-KW"/>
</dbReference>
<dbReference type="EMBL" id="FQNF01000070">
    <property type="protein sequence ID" value="SGZ40935.1"/>
    <property type="molecule type" value="Genomic_DNA"/>
</dbReference>
<proteinExistence type="inferred from homology"/>
<dbReference type="Proteomes" id="UP000183365">
    <property type="component" value="Unassembled WGS sequence"/>
</dbReference>
<dbReference type="InterPro" id="IPR029063">
    <property type="entry name" value="SAM-dependent_MTases_sf"/>
</dbReference>
<organism evidence="5 6">
    <name type="scientific">Hanseniaspora guilliermondii</name>
    <dbReference type="NCBI Taxonomy" id="56406"/>
    <lineage>
        <taxon>Eukaryota</taxon>
        <taxon>Fungi</taxon>
        <taxon>Dikarya</taxon>
        <taxon>Ascomycota</taxon>
        <taxon>Saccharomycotina</taxon>
        <taxon>Saccharomycetes</taxon>
        <taxon>Saccharomycodales</taxon>
        <taxon>Saccharomycodaceae</taxon>
        <taxon>Hanseniaspora</taxon>
    </lineage>
</organism>
<comment type="similarity">
    <text evidence="3">Belongs to the class I-like SAM-binding methyltransferase superfamily. RKM5 family.</text>
</comment>